<dbReference type="EMBL" id="BSPK01000018">
    <property type="protein sequence ID" value="GLS63057.1"/>
    <property type="molecule type" value="Genomic_DNA"/>
</dbReference>
<accession>A0A512J6J1</accession>
<name>A0A512J6J1_9HYPH</name>
<reference evidence="5" key="2">
    <citation type="journal article" date="2019" name="Int. J. Syst. Evol. Microbiol.">
        <title>The Global Catalogue of Microorganisms (GCM) 10K type strain sequencing project: providing services to taxonomists for standard genome sequencing and annotation.</title>
        <authorList>
            <consortium name="The Broad Institute Genomics Platform"/>
            <consortium name="The Broad Institute Genome Sequencing Center for Infectious Disease"/>
            <person name="Wu L."/>
            <person name="Ma J."/>
        </authorList>
    </citation>
    <scope>NUCLEOTIDE SEQUENCE [LARGE SCALE GENOMIC DNA]</scope>
    <source>
        <strain evidence="5">NBRC 107715</strain>
    </source>
</reference>
<keyword evidence="5" id="KW-1185">Reference proteome</keyword>
<dbReference type="Proteomes" id="UP001156856">
    <property type="component" value="Unassembled WGS sequence"/>
</dbReference>
<reference evidence="3" key="4">
    <citation type="submission" date="2023-01" db="EMBL/GenBank/DDBJ databases">
        <title>Draft genome sequence of Methylobacterium oxalidis strain NBRC 107715.</title>
        <authorList>
            <person name="Sun Q."/>
            <person name="Mori K."/>
        </authorList>
    </citation>
    <scope>NUCLEOTIDE SEQUENCE</scope>
    <source>
        <strain evidence="3">NBRC 107715</strain>
    </source>
</reference>
<dbReference type="AlphaFoldDB" id="A0A512J6J1"/>
<evidence type="ECO:0000313" key="5">
    <source>
        <dbReference type="Proteomes" id="UP001156856"/>
    </source>
</evidence>
<evidence type="ECO:0000313" key="3">
    <source>
        <dbReference type="EMBL" id="GLS63057.1"/>
    </source>
</evidence>
<evidence type="ECO:0000256" key="1">
    <source>
        <dbReference type="SAM" id="MobiDB-lite"/>
    </source>
</evidence>
<feature type="compositionally biased region" description="Basic and acidic residues" evidence="1">
    <location>
        <begin position="1"/>
        <end position="29"/>
    </location>
</feature>
<gene>
    <name evidence="3" type="ORF">GCM10007888_14380</name>
    <name evidence="2" type="ORF">MOX02_35170</name>
</gene>
<proteinExistence type="predicted"/>
<feature type="region of interest" description="Disordered" evidence="1">
    <location>
        <begin position="1"/>
        <end position="41"/>
    </location>
</feature>
<dbReference type="EMBL" id="BJZU01000071">
    <property type="protein sequence ID" value="GEP05479.1"/>
    <property type="molecule type" value="Genomic_DNA"/>
</dbReference>
<dbReference type="RefSeq" id="WP_244948443.1">
    <property type="nucleotide sequence ID" value="NZ_BJZU01000071.1"/>
</dbReference>
<comment type="caution">
    <text evidence="2">The sequence shown here is derived from an EMBL/GenBank/DDBJ whole genome shotgun (WGS) entry which is preliminary data.</text>
</comment>
<reference evidence="2 4" key="3">
    <citation type="submission" date="2019-07" db="EMBL/GenBank/DDBJ databases">
        <title>Whole genome shotgun sequence of Methylobacterium oxalidis NBRC 107715.</title>
        <authorList>
            <person name="Hosoyama A."/>
            <person name="Uohara A."/>
            <person name="Ohji S."/>
            <person name="Ichikawa N."/>
        </authorList>
    </citation>
    <scope>NUCLEOTIDE SEQUENCE [LARGE SCALE GENOMIC DNA]</scope>
    <source>
        <strain evidence="2 4">NBRC 107715</strain>
    </source>
</reference>
<dbReference type="Proteomes" id="UP000321960">
    <property type="component" value="Unassembled WGS sequence"/>
</dbReference>
<feature type="region of interest" description="Disordered" evidence="1">
    <location>
        <begin position="62"/>
        <end position="116"/>
    </location>
</feature>
<reference evidence="3" key="1">
    <citation type="journal article" date="2014" name="Int. J. Syst. Evol. Microbiol.">
        <title>Complete genome of a new Firmicutes species belonging to the dominant human colonic microbiota ('Ruminococcus bicirculans') reveals two chromosomes and a selective capacity to utilize plant glucans.</title>
        <authorList>
            <consortium name="NISC Comparative Sequencing Program"/>
            <person name="Wegmann U."/>
            <person name="Louis P."/>
            <person name="Goesmann A."/>
            <person name="Henrissat B."/>
            <person name="Duncan S.H."/>
            <person name="Flint H.J."/>
        </authorList>
    </citation>
    <scope>NUCLEOTIDE SEQUENCE</scope>
    <source>
        <strain evidence="3">NBRC 107715</strain>
    </source>
</reference>
<sequence length="116" mass="11721">MPRDAGEGRRARPEALGEAGGRAEGDRPVEVGQAESPGERPVIGLLRHQAAAQERARAVAAAAAGLGGGGEEAARLGARGEQEGEVGRQRIRAGSGPAARTEEGRRRPAPAGPGTC</sequence>
<organism evidence="2 4">
    <name type="scientific">Methylobacterium oxalidis</name>
    <dbReference type="NCBI Taxonomy" id="944322"/>
    <lineage>
        <taxon>Bacteria</taxon>
        <taxon>Pseudomonadati</taxon>
        <taxon>Pseudomonadota</taxon>
        <taxon>Alphaproteobacteria</taxon>
        <taxon>Hyphomicrobiales</taxon>
        <taxon>Methylobacteriaceae</taxon>
        <taxon>Methylobacterium</taxon>
    </lineage>
</organism>
<evidence type="ECO:0000313" key="4">
    <source>
        <dbReference type="Proteomes" id="UP000321960"/>
    </source>
</evidence>
<evidence type="ECO:0000313" key="2">
    <source>
        <dbReference type="EMBL" id="GEP05479.1"/>
    </source>
</evidence>
<feature type="compositionally biased region" description="Basic and acidic residues" evidence="1">
    <location>
        <begin position="72"/>
        <end position="88"/>
    </location>
</feature>
<protein>
    <submittedName>
        <fullName evidence="2">Uncharacterized protein</fullName>
    </submittedName>
</protein>